<dbReference type="AlphaFoldDB" id="A0A6G1HM83"/>
<reference evidence="1" key="1">
    <citation type="journal article" date="2020" name="Stud. Mycol.">
        <title>101 Dothideomycetes genomes: a test case for predicting lifestyles and emergence of pathogens.</title>
        <authorList>
            <person name="Haridas S."/>
            <person name="Albert R."/>
            <person name="Binder M."/>
            <person name="Bloem J."/>
            <person name="Labutti K."/>
            <person name="Salamov A."/>
            <person name="Andreopoulos B."/>
            <person name="Baker S."/>
            <person name="Barry K."/>
            <person name="Bills G."/>
            <person name="Bluhm B."/>
            <person name="Cannon C."/>
            <person name="Castanera R."/>
            <person name="Culley D."/>
            <person name="Daum C."/>
            <person name="Ezra D."/>
            <person name="Gonzalez J."/>
            <person name="Henrissat B."/>
            <person name="Kuo A."/>
            <person name="Liang C."/>
            <person name="Lipzen A."/>
            <person name="Lutzoni F."/>
            <person name="Magnuson J."/>
            <person name="Mondo S."/>
            <person name="Nolan M."/>
            <person name="Ohm R."/>
            <person name="Pangilinan J."/>
            <person name="Park H.-J."/>
            <person name="Ramirez L."/>
            <person name="Alfaro M."/>
            <person name="Sun H."/>
            <person name="Tritt A."/>
            <person name="Yoshinaga Y."/>
            <person name="Zwiers L.-H."/>
            <person name="Turgeon B."/>
            <person name="Goodwin S."/>
            <person name="Spatafora J."/>
            <person name="Crous P."/>
            <person name="Grigoriev I."/>
        </authorList>
    </citation>
    <scope>NUCLEOTIDE SEQUENCE</scope>
    <source>
        <strain evidence="1">CBS 262.69</strain>
    </source>
</reference>
<name>A0A6G1HM83_9PEZI</name>
<evidence type="ECO:0000313" key="2">
    <source>
        <dbReference type="Proteomes" id="UP000799640"/>
    </source>
</evidence>
<sequence>MTYGSISDSAGTIPPAAVALHIRNQRKAGSAAADPVASAQIPTAAAALCVGHLYTRTAITASLPRGSIVRLVRIQATRWVPTKRVIDGAGGCMLERRKGESRGAGRFSGRSRGAMDDVEKLLRQGVEARRNLSAAWKLWRLRFDGLLTGALLSAL</sequence>
<organism evidence="1 2">
    <name type="scientific">Trichodelitschia bisporula</name>
    <dbReference type="NCBI Taxonomy" id="703511"/>
    <lineage>
        <taxon>Eukaryota</taxon>
        <taxon>Fungi</taxon>
        <taxon>Dikarya</taxon>
        <taxon>Ascomycota</taxon>
        <taxon>Pezizomycotina</taxon>
        <taxon>Dothideomycetes</taxon>
        <taxon>Dothideomycetes incertae sedis</taxon>
        <taxon>Phaeotrichales</taxon>
        <taxon>Phaeotrichaceae</taxon>
        <taxon>Trichodelitschia</taxon>
    </lineage>
</organism>
<accession>A0A6G1HM83</accession>
<proteinExistence type="predicted"/>
<protein>
    <submittedName>
        <fullName evidence="1">Uncharacterized protein</fullName>
    </submittedName>
</protein>
<dbReference type="EMBL" id="ML996705">
    <property type="protein sequence ID" value="KAF2396947.1"/>
    <property type="molecule type" value="Genomic_DNA"/>
</dbReference>
<evidence type="ECO:0000313" key="1">
    <source>
        <dbReference type="EMBL" id="KAF2396947.1"/>
    </source>
</evidence>
<keyword evidence="2" id="KW-1185">Reference proteome</keyword>
<dbReference type="Proteomes" id="UP000799640">
    <property type="component" value="Unassembled WGS sequence"/>
</dbReference>
<gene>
    <name evidence="1" type="ORF">EJ06DRAFT_567676</name>
</gene>